<gene>
    <name evidence="1" type="ORF">Patl1_09299</name>
</gene>
<organism evidence="1 2">
    <name type="scientific">Pistacia atlantica</name>
    <dbReference type="NCBI Taxonomy" id="434234"/>
    <lineage>
        <taxon>Eukaryota</taxon>
        <taxon>Viridiplantae</taxon>
        <taxon>Streptophyta</taxon>
        <taxon>Embryophyta</taxon>
        <taxon>Tracheophyta</taxon>
        <taxon>Spermatophyta</taxon>
        <taxon>Magnoliopsida</taxon>
        <taxon>eudicotyledons</taxon>
        <taxon>Gunneridae</taxon>
        <taxon>Pentapetalae</taxon>
        <taxon>rosids</taxon>
        <taxon>malvids</taxon>
        <taxon>Sapindales</taxon>
        <taxon>Anacardiaceae</taxon>
        <taxon>Pistacia</taxon>
    </lineage>
</organism>
<evidence type="ECO:0000313" key="2">
    <source>
        <dbReference type="Proteomes" id="UP001164250"/>
    </source>
</evidence>
<sequence length="146" mass="15995">MRAAPMLTALMVATDIFVNAVEDIEGILIFPMAAQVHIDECRTSTTLCAEGEECKNTPGSSSCSCPRGYHRDGTRENGCTLNEPRLSSATAVFLGLVFGISSVVILILGMLCAWRLRKRRQAKHLMEMGKAHYGMQCSLDLSKRVD</sequence>
<comment type="caution">
    <text evidence="1">The sequence shown here is derived from an EMBL/GenBank/DDBJ whole genome shotgun (WGS) entry which is preliminary data.</text>
</comment>
<dbReference type="EMBL" id="CM047906">
    <property type="protein sequence ID" value="KAJ0087153.1"/>
    <property type="molecule type" value="Genomic_DNA"/>
</dbReference>
<accession>A0ACC1AKG3</accession>
<protein>
    <submittedName>
        <fullName evidence="1">Uncharacterized protein</fullName>
    </submittedName>
</protein>
<name>A0ACC1AKG3_9ROSI</name>
<proteinExistence type="predicted"/>
<dbReference type="Proteomes" id="UP001164250">
    <property type="component" value="Chromosome 10"/>
</dbReference>
<reference evidence="2" key="1">
    <citation type="journal article" date="2023" name="G3 (Bethesda)">
        <title>Genome assembly and association tests identify interacting loci associated with vigor, precocity, and sex in interspecific pistachio rootstocks.</title>
        <authorList>
            <person name="Palmer W."/>
            <person name="Jacygrad E."/>
            <person name="Sagayaradj S."/>
            <person name="Cavanaugh K."/>
            <person name="Han R."/>
            <person name="Bertier L."/>
            <person name="Beede B."/>
            <person name="Kafkas S."/>
            <person name="Golino D."/>
            <person name="Preece J."/>
            <person name="Michelmore R."/>
        </authorList>
    </citation>
    <scope>NUCLEOTIDE SEQUENCE [LARGE SCALE GENOMIC DNA]</scope>
</reference>
<evidence type="ECO:0000313" key="1">
    <source>
        <dbReference type="EMBL" id="KAJ0087153.1"/>
    </source>
</evidence>
<keyword evidence="2" id="KW-1185">Reference proteome</keyword>